<evidence type="ECO:0000313" key="3">
    <source>
        <dbReference type="Proteomes" id="UP000629619"/>
    </source>
</evidence>
<reference evidence="2" key="1">
    <citation type="submission" date="2021-01" db="EMBL/GenBank/DDBJ databases">
        <title>Whole genome shotgun sequence of Actinoplanes siamensis NBRC 109076.</title>
        <authorList>
            <person name="Komaki H."/>
            <person name="Tamura T."/>
        </authorList>
    </citation>
    <scope>NUCLEOTIDE SEQUENCE</scope>
    <source>
        <strain evidence="2">NBRC 109076</strain>
    </source>
</reference>
<sequence>MVITRTDGQTVHENIGPTAGYDPIRESVFVPRSSSLRIELASATTVTMQIGTVLTTVERPVVYLDQNHWIDLARFCIGSAQISGRRARVCRRVTELADAGKIILPVSGAHLVEIAKKADRQRREVAEVMAKYSRGWQMISPLRARAHELLHLFDAEPAGLGKSQAFTLDPHALWADDSARQRSSARGHQGSGVERLGRDGVSTPGRTIYPAVLSTG</sequence>
<keyword evidence="3" id="KW-1185">Reference proteome</keyword>
<comment type="caution">
    <text evidence="2">The sequence shown here is derived from an EMBL/GenBank/DDBJ whole genome shotgun (WGS) entry which is preliminary data.</text>
</comment>
<dbReference type="RefSeq" id="WP_203684941.1">
    <property type="nucleotide sequence ID" value="NZ_BOMW01000094.1"/>
</dbReference>
<proteinExistence type="predicted"/>
<dbReference type="AlphaFoldDB" id="A0A919TPD2"/>
<gene>
    <name evidence="2" type="ORF">Asi03nite_71900</name>
</gene>
<organism evidence="2 3">
    <name type="scientific">Actinoplanes siamensis</name>
    <dbReference type="NCBI Taxonomy" id="1223317"/>
    <lineage>
        <taxon>Bacteria</taxon>
        <taxon>Bacillati</taxon>
        <taxon>Actinomycetota</taxon>
        <taxon>Actinomycetes</taxon>
        <taxon>Micromonosporales</taxon>
        <taxon>Micromonosporaceae</taxon>
        <taxon>Actinoplanes</taxon>
    </lineage>
</organism>
<dbReference type="EMBL" id="BOMW01000094">
    <property type="protein sequence ID" value="GIF09652.1"/>
    <property type="molecule type" value="Genomic_DNA"/>
</dbReference>
<evidence type="ECO:0000256" key="1">
    <source>
        <dbReference type="SAM" id="MobiDB-lite"/>
    </source>
</evidence>
<name>A0A919TPD2_9ACTN</name>
<protein>
    <submittedName>
        <fullName evidence="2">Uncharacterized protein</fullName>
    </submittedName>
</protein>
<evidence type="ECO:0000313" key="2">
    <source>
        <dbReference type="EMBL" id="GIF09652.1"/>
    </source>
</evidence>
<feature type="region of interest" description="Disordered" evidence="1">
    <location>
        <begin position="177"/>
        <end position="216"/>
    </location>
</feature>
<dbReference type="Proteomes" id="UP000629619">
    <property type="component" value="Unassembled WGS sequence"/>
</dbReference>
<accession>A0A919TPD2</accession>